<gene>
    <name evidence="1" type="ORF">INT80_14525</name>
</gene>
<dbReference type="AlphaFoldDB" id="A0A930UXT9"/>
<accession>A0A930UXT9</accession>
<dbReference type="EMBL" id="JADION010000054">
    <property type="protein sequence ID" value="MBF4103109.1"/>
    <property type="molecule type" value="Genomic_DNA"/>
</dbReference>
<sequence length="52" mass="5462">MIPNANIGDSISITRDGKTEVFKITTDNKNGIEVEVKPGSEISAFIIGANGV</sequence>
<protein>
    <submittedName>
        <fullName evidence="1">Uncharacterized protein</fullName>
    </submittedName>
</protein>
<name>A0A930UXT9_9PAST</name>
<organism evidence="1">
    <name type="scientific">Gallibacterium anatis</name>
    <dbReference type="NCBI Taxonomy" id="750"/>
    <lineage>
        <taxon>Bacteria</taxon>
        <taxon>Pseudomonadati</taxon>
        <taxon>Pseudomonadota</taxon>
        <taxon>Gammaproteobacteria</taxon>
        <taxon>Pasteurellales</taxon>
        <taxon>Pasteurellaceae</taxon>
        <taxon>Gallibacterium</taxon>
    </lineage>
</organism>
<reference evidence="1" key="1">
    <citation type="submission" date="2020-11" db="EMBL/GenBank/DDBJ databases">
        <title>Gallibacterium anatis 1637, full genome, WGS.</title>
        <authorList>
            <person name="Laishevtcev A.I."/>
            <person name="Yakimova E.A."/>
            <person name="Petkovich D."/>
            <person name="Stepanova T.V."/>
            <person name="Kalendr R.S."/>
            <person name="Rubalsky E.O."/>
            <person name="Zulkarneev E.R."/>
            <person name="Aleshkin A.V."/>
        </authorList>
    </citation>
    <scope>NUCLEOTIDE SEQUENCE</scope>
    <source>
        <strain evidence="1">1637</strain>
    </source>
</reference>
<evidence type="ECO:0000313" key="1">
    <source>
        <dbReference type="EMBL" id="MBF4103109.1"/>
    </source>
</evidence>
<comment type="caution">
    <text evidence="1">The sequence shown here is derived from an EMBL/GenBank/DDBJ whole genome shotgun (WGS) entry which is preliminary data.</text>
</comment>
<proteinExistence type="predicted"/>